<dbReference type="RefSeq" id="WP_006300659.1">
    <property type="nucleotide sequence ID" value="NZ_CM001022.1"/>
</dbReference>
<evidence type="ECO:0000256" key="1">
    <source>
        <dbReference type="SAM" id="Phobius"/>
    </source>
</evidence>
<reference evidence="2 3" key="1">
    <citation type="journal article" date="2010" name="Stand. Genomic Sci.">
        <title>Non-contiguous finished genome sequence of Aminomonas paucivorans type strain (GLU-3).</title>
        <authorList>
            <person name="Pitluck S."/>
            <person name="Yasawong M."/>
            <person name="Held B."/>
            <person name="Lapidus A."/>
            <person name="Nolan M."/>
            <person name="Copeland A."/>
            <person name="Lucas S."/>
            <person name="Del Rio T.G."/>
            <person name="Tice H."/>
            <person name="Cheng J.F."/>
            <person name="Chertkov O."/>
            <person name="Goodwin L."/>
            <person name="Tapia R."/>
            <person name="Han C."/>
            <person name="Liolios K."/>
            <person name="Ivanova N."/>
            <person name="Mavromatis K."/>
            <person name="Ovchinnikova G."/>
            <person name="Pati A."/>
            <person name="Chen A."/>
            <person name="Palaniappan K."/>
            <person name="Land M."/>
            <person name="Hauser L."/>
            <person name="Chang Y.J."/>
            <person name="Jeffries C.D."/>
            <person name="Pukall R."/>
            <person name="Spring S."/>
            <person name="Rohde M."/>
            <person name="Sikorski J."/>
            <person name="Goker M."/>
            <person name="Woyke T."/>
            <person name="Bristow J."/>
            <person name="Eisen J.A."/>
            <person name="Markowitz V."/>
            <person name="Hugenholtz P."/>
            <person name="Kyrpides N.C."/>
            <person name="Klenk H.P."/>
        </authorList>
    </citation>
    <scope>NUCLEOTIDE SEQUENCE [LARGE SCALE GENOMIC DNA]</scope>
    <source>
        <strain evidence="2 3">DSM 12260</strain>
    </source>
</reference>
<evidence type="ECO:0000313" key="3">
    <source>
        <dbReference type="Proteomes" id="UP000005096"/>
    </source>
</evidence>
<dbReference type="InterPro" id="IPR048116">
    <property type="entry name" value="T2SS_GspM_synerg"/>
</dbReference>
<dbReference type="STRING" id="584708.Apau_1049"/>
<dbReference type="NCBIfam" id="NF041618">
    <property type="entry name" value="T2SS_M_SYNERG"/>
    <property type="match status" value="1"/>
</dbReference>
<gene>
    <name evidence="2" type="ORF">Apau_1049</name>
</gene>
<protein>
    <submittedName>
        <fullName evidence="2">Uncharacterized protein</fullName>
    </submittedName>
</protein>
<sequence length="162" mass="17416">MNAKELRESLQELRQDPEGRKAATALLLGVLLWCFGGGIWLQASAQQAQALQVRRDLRELTDLAAQALCLPVGGAAATPEDPLSALTQTVESMKLKDRMVQLASNPAGAVVQLDGLYGEECTALAQELIRRGLTVRTAELKALPFQKDRLLSVTLVVGGNKP</sequence>
<dbReference type="Proteomes" id="UP000005096">
    <property type="component" value="Chromosome"/>
</dbReference>
<keyword evidence="1" id="KW-0472">Membrane</keyword>
<feature type="transmembrane region" description="Helical" evidence="1">
    <location>
        <begin position="21"/>
        <end position="41"/>
    </location>
</feature>
<keyword evidence="1" id="KW-0812">Transmembrane</keyword>
<proteinExistence type="predicted"/>
<dbReference type="HOGENOM" id="CLU_1631906_0_0_0"/>
<evidence type="ECO:0000313" key="2">
    <source>
        <dbReference type="EMBL" id="EFQ23476.1"/>
    </source>
</evidence>
<keyword evidence="1" id="KW-1133">Transmembrane helix</keyword>
<dbReference type="AlphaFoldDB" id="E3CXB0"/>
<dbReference type="PaxDb" id="584708-Apau_1049"/>
<organism evidence="2 3">
    <name type="scientific">Aminomonas paucivorans DSM 12260</name>
    <dbReference type="NCBI Taxonomy" id="584708"/>
    <lineage>
        <taxon>Bacteria</taxon>
        <taxon>Thermotogati</taxon>
        <taxon>Synergistota</taxon>
        <taxon>Synergistia</taxon>
        <taxon>Synergistales</taxon>
        <taxon>Synergistaceae</taxon>
        <taxon>Aminomonas</taxon>
    </lineage>
</organism>
<dbReference type="eggNOG" id="ENOG5033D2Q">
    <property type="taxonomic scope" value="Bacteria"/>
</dbReference>
<keyword evidence="3" id="KW-1185">Reference proteome</keyword>
<accession>E3CXB0</accession>
<dbReference type="EMBL" id="CM001022">
    <property type="protein sequence ID" value="EFQ23476.1"/>
    <property type="molecule type" value="Genomic_DNA"/>
</dbReference>
<name>E3CXB0_9BACT</name>